<protein>
    <recommendedName>
        <fullName evidence="3">Mediator of RNA polymerase II transcription subunit 30</fullName>
    </recommendedName>
    <alternativeName>
        <fullName evidence="9">Mediator complex subunit 30</fullName>
    </alternativeName>
</protein>
<reference evidence="10" key="1">
    <citation type="journal article" date="2020" name="Cell">
        <title>Large-Scale Comparative Analyses of Tick Genomes Elucidate Their Genetic Diversity and Vector Capacities.</title>
        <authorList>
            <consortium name="Tick Genome and Microbiome Consortium (TIGMIC)"/>
            <person name="Jia N."/>
            <person name="Wang J."/>
            <person name="Shi W."/>
            <person name="Du L."/>
            <person name="Sun Y."/>
            <person name="Zhan W."/>
            <person name="Jiang J.F."/>
            <person name="Wang Q."/>
            <person name="Zhang B."/>
            <person name="Ji P."/>
            <person name="Bell-Sakyi L."/>
            <person name="Cui X.M."/>
            <person name="Yuan T.T."/>
            <person name="Jiang B.G."/>
            <person name="Yang W.F."/>
            <person name="Lam T.T."/>
            <person name="Chang Q.C."/>
            <person name="Ding S.J."/>
            <person name="Wang X.J."/>
            <person name="Zhu J.G."/>
            <person name="Ruan X.D."/>
            <person name="Zhao L."/>
            <person name="Wei J.T."/>
            <person name="Ye R.Z."/>
            <person name="Que T.C."/>
            <person name="Du C.H."/>
            <person name="Zhou Y.H."/>
            <person name="Cheng J.X."/>
            <person name="Dai P.F."/>
            <person name="Guo W.B."/>
            <person name="Han X.H."/>
            <person name="Huang E.J."/>
            <person name="Li L.F."/>
            <person name="Wei W."/>
            <person name="Gao Y.C."/>
            <person name="Liu J.Z."/>
            <person name="Shao H.Z."/>
            <person name="Wang X."/>
            <person name="Wang C.C."/>
            <person name="Yang T.C."/>
            <person name="Huo Q.B."/>
            <person name="Li W."/>
            <person name="Chen H.Y."/>
            <person name="Chen S.E."/>
            <person name="Zhou L.G."/>
            <person name="Ni X.B."/>
            <person name="Tian J.H."/>
            <person name="Sheng Y."/>
            <person name="Liu T."/>
            <person name="Pan Y.S."/>
            <person name="Xia L.Y."/>
            <person name="Li J."/>
            <person name="Zhao F."/>
            <person name="Cao W.C."/>
        </authorList>
    </citation>
    <scope>NUCLEOTIDE SEQUENCE</scope>
    <source>
        <strain evidence="10">Rsan-2018</strain>
    </source>
</reference>
<comment type="subcellular location">
    <subcellularLocation>
        <location evidence="1">Nucleus</location>
    </subcellularLocation>
</comment>
<evidence type="ECO:0000256" key="6">
    <source>
        <dbReference type="ARBA" id="ARBA00023163"/>
    </source>
</evidence>
<sequence length="91" mass="10064">MSASISVNVMLPLYTDDSVISARVSSELVGCVGAGSSFSVPESESSQVVLKNRQLKEVIDALRNIIWEINTMLAMRKRHLQFTHRISSQAK</sequence>
<accession>A0A9D4T3V4</accession>
<comment type="similarity">
    <text evidence="2">Belongs to the Mediator complex subunit 30 family.</text>
</comment>
<evidence type="ECO:0000256" key="9">
    <source>
        <dbReference type="ARBA" id="ARBA00031981"/>
    </source>
</evidence>
<name>A0A9D4T3V4_RHISA</name>
<gene>
    <name evidence="10" type="ORF">HPB52_011727</name>
</gene>
<evidence type="ECO:0000256" key="5">
    <source>
        <dbReference type="ARBA" id="ARBA00023159"/>
    </source>
</evidence>
<evidence type="ECO:0000256" key="1">
    <source>
        <dbReference type="ARBA" id="ARBA00004123"/>
    </source>
</evidence>
<evidence type="ECO:0000313" key="11">
    <source>
        <dbReference type="Proteomes" id="UP000821837"/>
    </source>
</evidence>
<keyword evidence="5" id="KW-0010">Activator</keyword>
<dbReference type="GO" id="GO:0005634">
    <property type="term" value="C:nucleus"/>
    <property type="evidence" value="ECO:0007669"/>
    <property type="project" value="UniProtKB-SubCell"/>
</dbReference>
<dbReference type="AlphaFoldDB" id="A0A9D4T3V4"/>
<dbReference type="Pfam" id="PF11315">
    <property type="entry name" value="Med30"/>
    <property type="match status" value="1"/>
</dbReference>
<dbReference type="EMBL" id="JABSTV010001248">
    <property type="protein sequence ID" value="KAH7968848.1"/>
    <property type="molecule type" value="Genomic_DNA"/>
</dbReference>
<comment type="caution">
    <text evidence="10">The sequence shown here is derived from an EMBL/GenBank/DDBJ whole genome shotgun (WGS) entry which is preliminary data.</text>
</comment>
<keyword evidence="11" id="KW-1185">Reference proteome</keyword>
<dbReference type="InterPro" id="IPR021019">
    <property type="entry name" value="Mediator_Med30_met"/>
</dbReference>
<keyword evidence="7" id="KW-0539">Nucleus</keyword>
<dbReference type="VEuPathDB" id="VectorBase:RSAN_053922"/>
<organism evidence="10 11">
    <name type="scientific">Rhipicephalus sanguineus</name>
    <name type="common">Brown dog tick</name>
    <name type="synonym">Ixodes sanguineus</name>
    <dbReference type="NCBI Taxonomy" id="34632"/>
    <lineage>
        <taxon>Eukaryota</taxon>
        <taxon>Metazoa</taxon>
        <taxon>Ecdysozoa</taxon>
        <taxon>Arthropoda</taxon>
        <taxon>Chelicerata</taxon>
        <taxon>Arachnida</taxon>
        <taxon>Acari</taxon>
        <taxon>Parasitiformes</taxon>
        <taxon>Ixodida</taxon>
        <taxon>Ixodoidea</taxon>
        <taxon>Ixodidae</taxon>
        <taxon>Rhipicephalinae</taxon>
        <taxon>Rhipicephalus</taxon>
        <taxon>Rhipicephalus</taxon>
    </lineage>
</organism>
<dbReference type="Proteomes" id="UP000821837">
    <property type="component" value="Unassembled WGS sequence"/>
</dbReference>
<keyword evidence="6" id="KW-0804">Transcription</keyword>
<comment type="function">
    <text evidence="8">Component of the Mediator complex, a coactivator involved in the regulated transcription of nearly all RNA polymerase II-dependent genes. Mediator functions as a bridge to convey information from gene-specific regulatory proteins to the basal RNA polymerase II transcription machinery. Mediator is recruited to promoters by direct interactions with regulatory proteins and serves as a scaffold for the assembly of a functional preinitiation complex with RNA polymerase II and the general transcription factors.</text>
</comment>
<evidence type="ECO:0000256" key="8">
    <source>
        <dbReference type="ARBA" id="ARBA00025687"/>
    </source>
</evidence>
<reference evidence="10" key="2">
    <citation type="submission" date="2021-09" db="EMBL/GenBank/DDBJ databases">
        <authorList>
            <person name="Jia N."/>
            <person name="Wang J."/>
            <person name="Shi W."/>
            <person name="Du L."/>
            <person name="Sun Y."/>
            <person name="Zhan W."/>
            <person name="Jiang J."/>
            <person name="Wang Q."/>
            <person name="Zhang B."/>
            <person name="Ji P."/>
            <person name="Sakyi L.B."/>
            <person name="Cui X."/>
            <person name="Yuan T."/>
            <person name="Jiang B."/>
            <person name="Yang W."/>
            <person name="Lam T.T.-Y."/>
            <person name="Chang Q."/>
            <person name="Ding S."/>
            <person name="Wang X."/>
            <person name="Zhu J."/>
            <person name="Ruan X."/>
            <person name="Zhao L."/>
            <person name="Wei J."/>
            <person name="Que T."/>
            <person name="Du C."/>
            <person name="Cheng J."/>
            <person name="Dai P."/>
            <person name="Han X."/>
            <person name="Huang E."/>
            <person name="Gao Y."/>
            <person name="Liu J."/>
            <person name="Shao H."/>
            <person name="Ye R."/>
            <person name="Li L."/>
            <person name="Wei W."/>
            <person name="Wang X."/>
            <person name="Wang C."/>
            <person name="Huo Q."/>
            <person name="Li W."/>
            <person name="Guo W."/>
            <person name="Chen H."/>
            <person name="Chen S."/>
            <person name="Zhou L."/>
            <person name="Zhou L."/>
            <person name="Ni X."/>
            <person name="Tian J."/>
            <person name="Zhou Y."/>
            <person name="Sheng Y."/>
            <person name="Liu T."/>
            <person name="Pan Y."/>
            <person name="Xia L."/>
            <person name="Li J."/>
            <person name="Zhao F."/>
            <person name="Cao W."/>
        </authorList>
    </citation>
    <scope>NUCLEOTIDE SEQUENCE</scope>
    <source>
        <strain evidence="10">Rsan-2018</strain>
        <tissue evidence="10">Larvae</tissue>
    </source>
</reference>
<evidence type="ECO:0000256" key="7">
    <source>
        <dbReference type="ARBA" id="ARBA00023242"/>
    </source>
</evidence>
<evidence type="ECO:0000256" key="2">
    <source>
        <dbReference type="ARBA" id="ARBA00010606"/>
    </source>
</evidence>
<keyword evidence="4" id="KW-0805">Transcription regulation</keyword>
<proteinExistence type="inferred from homology"/>
<evidence type="ECO:0000256" key="3">
    <source>
        <dbReference type="ARBA" id="ARBA00019664"/>
    </source>
</evidence>
<evidence type="ECO:0000256" key="4">
    <source>
        <dbReference type="ARBA" id="ARBA00023015"/>
    </source>
</evidence>
<evidence type="ECO:0000313" key="10">
    <source>
        <dbReference type="EMBL" id="KAH7968848.1"/>
    </source>
</evidence>